<organism evidence="2 3">
    <name type="scientific">Sulfitobacter porphyrae</name>
    <dbReference type="NCBI Taxonomy" id="1246864"/>
    <lineage>
        <taxon>Bacteria</taxon>
        <taxon>Pseudomonadati</taxon>
        <taxon>Pseudomonadota</taxon>
        <taxon>Alphaproteobacteria</taxon>
        <taxon>Rhodobacterales</taxon>
        <taxon>Roseobacteraceae</taxon>
        <taxon>Sulfitobacter</taxon>
    </lineage>
</organism>
<gene>
    <name evidence="2" type="ORF">ACFQFQ_15550</name>
</gene>
<feature type="transmembrane region" description="Helical" evidence="1">
    <location>
        <begin position="27"/>
        <end position="51"/>
    </location>
</feature>
<dbReference type="Proteomes" id="UP001596353">
    <property type="component" value="Unassembled WGS sequence"/>
</dbReference>
<reference evidence="3" key="1">
    <citation type="journal article" date="2019" name="Int. J. Syst. Evol. Microbiol.">
        <title>The Global Catalogue of Microorganisms (GCM) 10K type strain sequencing project: providing services to taxonomists for standard genome sequencing and annotation.</title>
        <authorList>
            <consortium name="The Broad Institute Genomics Platform"/>
            <consortium name="The Broad Institute Genome Sequencing Center for Infectious Disease"/>
            <person name="Wu L."/>
            <person name="Ma J."/>
        </authorList>
    </citation>
    <scope>NUCLEOTIDE SEQUENCE [LARGE SCALE GENOMIC DNA]</scope>
    <source>
        <strain evidence="3">CCUG 66188</strain>
    </source>
</reference>
<keyword evidence="1" id="KW-1133">Transmembrane helix</keyword>
<name>A0ABW2B4S0_9RHOB</name>
<keyword evidence="1" id="KW-0472">Membrane</keyword>
<dbReference type="EMBL" id="JBHSWG010000001">
    <property type="protein sequence ID" value="MFC6760584.1"/>
    <property type="molecule type" value="Genomic_DNA"/>
</dbReference>
<keyword evidence="1" id="KW-0812">Transmembrane</keyword>
<comment type="caution">
    <text evidence="2">The sequence shown here is derived from an EMBL/GenBank/DDBJ whole genome shotgun (WGS) entry which is preliminary data.</text>
</comment>
<sequence>MSNVAGKAYCLNVVTPTTRLNGWVKSLIFVVVRAFPVLMAGLRGLSVIHFARWVIIKRQDWPRFGRAAPRLHYDYTLFCSNFNGTWDQYIDAFSDGIPYMLDLAWFRDYRYPGSIPLQPFQRYIRDNQINTDYYYNATPGAAKRDVVAALRVWRAVRALAQIRPYLDPIAFEQEYNRMFTAIQNDLGAPGPGVVSSLPTERAQELRQQGINAEWRGLPPGITPYEDDQRGGI</sequence>
<evidence type="ECO:0000313" key="2">
    <source>
        <dbReference type="EMBL" id="MFC6760584.1"/>
    </source>
</evidence>
<evidence type="ECO:0000313" key="3">
    <source>
        <dbReference type="Proteomes" id="UP001596353"/>
    </source>
</evidence>
<proteinExistence type="predicted"/>
<keyword evidence="3" id="KW-1185">Reference proteome</keyword>
<accession>A0ABW2B4S0</accession>
<evidence type="ECO:0000256" key="1">
    <source>
        <dbReference type="SAM" id="Phobius"/>
    </source>
</evidence>
<protein>
    <submittedName>
        <fullName evidence="2">Uncharacterized protein</fullName>
    </submittedName>
</protein>